<evidence type="ECO:0000313" key="3">
    <source>
        <dbReference type="Proteomes" id="UP000006753"/>
    </source>
</evidence>
<accession>K1XHU4</accession>
<name>K1XHU4_MARBU</name>
<keyword evidence="3" id="KW-1185">Reference proteome</keyword>
<evidence type="ECO:0000259" key="1">
    <source>
        <dbReference type="Pfam" id="PF06985"/>
    </source>
</evidence>
<dbReference type="EMBL" id="JH921470">
    <property type="protein sequence ID" value="EKD12029.1"/>
    <property type="molecule type" value="Genomic_DNA"/>
</dbReference>
<dbReference type="eggNOG" id="ENOG502RYWV">
    <property type="taxonomic scope" value="Eukaryota"/>
</dbReference>
<dbReference type="OrthoDB" id="5428863at2759"/>
<reference evidence="2 3" key="1">
    <citation type="journal article" date="2012" name="BMC Genomics">
        <title>Sequencing the genome of Marssonina brunnea reveals fungus-poplar co-evolution.</title>
        <authorList>
            <person name="Zhu S."/>
            <person name="Cao Y.-Z."/>
            <person name="Jiang C."/>
            <person name="Tan B.-Y."/>
            <person name="Wang Z."/>
            <person name="Feng S."/>
            <person name="Zhang L."/>
            <person name="Su X.-H."/>
            <person name="Brejova B."/>
            <person name="Vinar T."/>
            <person name="Xu M."/>
            <person name="Wang M.-X."/>
            <person name="Zhang S.-G."/>
            <person name="Huang M.-R."/>
            <person name="Wu R."/>
            <person name="Zhou Y."/>
        </authorList>
    </citation>
    <scope>NUCLEOTIDE SEQUENCE [LARGE SCALE GENOMIC DNA]</scope>
    <source>
        <strain evidence="2 3">MB_m1</strain>
    </source>
</reference>
<feature type="domain" description="Heterokaryon incompatibility" evidence="1">
    <location>
        <begin position="222"/>
        <end position="379"/>
    </location>
</feature>
<dbReference type="GeneID" id="18765748"/>
<dbReference type="OMA" id="MGWWFDG"/>
<gene>
    <name evidence="2" type="ORF">MBM_09813</name>
</gene>
<proteinExistence type="predicted"/>
<dbReference type="PANTHER" id="PTHR33112:SF12">
    <property type="entry name" value="HETEROKARYON INCOMPATIBILITY DOMAIN-CONTAINING PROTEIN"/>
    <property type="match status" value="1"/>
</dbReference>
<dbReference type="Pfam" id="PF06985">
    <property type="entry name" value="HET"/>
    <property type="match status" value="1"/>
</dbReference>
<protein>
    <submittedName>
        <fullName evidence="2">Heterokaryon incompatibility protein</fullName>
    </submittedName>
</protein>
<sequence length="790" mass="89749">MDSKPDGSFIMTHAAPLSSASSSNSAFCSTCQTLEMCITTFESLLASGKWSEPMPRGLTPEQDARIGRRSEIKYRAEVQQCPGCQSLLAAWDEYMKTADEIDFDPSLYVGHEKADYDIKLVIKRNDTTWSNPIRIASSFSGIPGLYLEPTLKFPPSCELGRICDPSRVEISLLKKWVSCCEESHDDTCSAAIVSTNLGPTTPVNYIDLEQSCIVALSEPPQYVALSYVWGQVPTLMTTKSNLEEMRIPDALAKAADQIPKTIRDAMNLTLALDVNYLWVDALCIVQDDYETKQDHLQAMPSIYSLAKFTLAIINGLDANAGIQGIGTNPESRSVPPYIRLPTKTVAVKSKTLHKRLKFLNRMGFHSRPIWSRRAWTMQEQMFSKRLLLMEGLASWICMRTQFREEIERAVEDVDYAKSNPANQRYRLIHPRNMNLKMLGRLVDEYNQRDLSFEEDVSDAFLGISALSVPLFGPIHFGMPEAFFDHAMCWQPSSKLRPRQLTNPERKLPSWSWMGWYGELDLSLWEVFQDHILEIFDDMSKSPFLGFDIRIKPLVTWHKICLACNQYFPISNSYHESRGILEAPAGWTRLDAPSHWPRDLASSYFQRSSEKGAGTFGKLLYRYPIIHPDHDPPHRCRNPLFDTILNVRTQRLFSIVSVSEIRRKEFKWSTEPSIIDAYILDDSGARIGSVSPVDLPLGSSYTDCEFIAISTGSCPSRQADGSKWGKTWASGRSHPFEIDVDGEFAMGERYEFVNVLWIERREGVAYRRTLGRISKRAWERGPLEEVDVRLG</sequence>
<dbReference type="KEGG" id="mbe:MBM_09813"/>
<dbReference type="InParanoid" id="K1XHU4"/>
<dbReference type="AlphaFoldDB" id="K1XHU4"/>
<dbReference type="PANTHER" id="PTHR33112">
    <property type="entry name" value="DOMAIN PROTEIN, PUTATIVE-RELATED"/>
    <property type="match status" value="1"/>
</dbReference>
<organism evidence="2 3">
    <name type="scientific">Marssonina brunnea f. sp. multigermtubi (strain MB_m1)</name>
    <name type="common">Marssonina leaf spot fungus</name>
    <dbReference type="NCBI Taxonomy" id="1072389"/>
    <lineage>
        <taxon>Eukaryota</taxon>
        <taxon>Fungi</taxon>
        <taxon>Dikarya</taxon>
        <taxon>Ascomycota</taxon>
        <taxon>Pezizomycotina</taxon>
        <taxon>Leotiomycetes</taxon>
        <taxon>Helotiales</taxon>
        <taxon>Drepanopezizaceae</taxon>
        <taxon>Drepanopeziza</taxon>
    </lineage>
</organism>
<evidence type="ECO:0000313" key="2">
    <source>
        <dbReference type="EMBL" id="EKD12029.1"/>
    </source>
</evidence>
<dbReference type="HOGENOM" id="CLU_003953_2_0_1"/>
<dbReference type="Proteomes" id="UP000006753">
    <property type="component" value="Unassembled WGS sequence"/>
</dbReference>
<dbReference type="InterPro" id="IPR010730">
    <property type="entry name" value="HET"/>
</dbReference>